<organism evidence="1 2">
    <name type="scientific">Flavobacterium aquaticum</name>
    <dbReference type="NCBI Taxonomy" id="1236486"/>
    <lineage>
        <taxon>Bacteria</taxon>
        <taxon>Pseudomonadati</taxon>
        <taxon>Bacteroidota</taxon>
        <taxon>Flavobacteriia</taxon>
        <taxon>Flavobacteriales</taxon>
        <taxon>Flavobacteriaceae</taxon>
        <taxon>Flavobacterium</taxon>
    </lineage>
</organism>
<name>A0A327YJQ5_9FLAO</name>
<dbReference type="RefSeq" id="WP_111567603.1">
    <property type="nucleotide sequence ID" value="NZ_QLMI01000007.1"/>
</dbReference>
<dbReference type="PROSITE" id="PS51257">
    <property type="entry name" value="PROKAR_LIPOPROTEIN"/>
    <property type="match status" value="1"/>
</dbReference>
<evidence type="ECO:0000313" key="1">
    <source>
        <dbReference type="EMBL" id="RAK20741.1"/>
    </source>
</evidence>
<evidence type="ECO:0000313" key="2">
    <source>
        <dbReference type="Proteomes" id="UP000249620"/>
    </source>
</evidence>
<dbReference type="OrthoDB" id="1148707at2"/>
<dbReference type="Proteomes" id="UP000249620">
    <property type="component" value="Unassembled WGS sequence"/>
</dbReference>
<dbReference type="AlphaFoldDB" id="A0A327YJQ5"/>
<gene>
    <name evidence="1" type="ORF">B0I03_107162</name>
</gene>
<accession>A0A327YJQ5</accession>
<keyword evidence="2" id="KW-1185">Reference proteome</keyword>
<proteinExistence type="predicted"/>
<reference evidence="1 2" key="1">
    <citation type="submission" date="2018-06" db="EMBL/GenBank/DDBJ databases">
        <title>Genomic Encyclopedia of Type Strains, Phase III (KMG-III): the genomes of soil and plant-associated and newly described type strains.</title>
        <authorList>
            <person name="Whitman W."/>
        </authorList>
    </citation>
    <scope>NUCLEOTIDE SEQUENCE [LARGE SCALE GENOMIC DNA]</scope>
    <source>
        <strain evidence="1 2">CGMCC 1.12398</strain>
    </source>
</reference>
<comment type="caution">
    <text evidence="1">The sequence shown here is derived from an EMBL/GenBank/DDBJ whole genome shotgun (WGS) entry which is preliminary data.</text>
</comment>
<sequence>MKKLVAIVVLMGLFSCNNEEVLLPQESVSVLKEMTDHSPIYMFFKTEENPDGKEKLDTIVEVNRKNSISSTNWVFNIDKRLPLKLVIPEVMNLQDKKKRSSHSKEGTMNVFTYSDSVAKNLAFFPFTDVEFKYSKHFSKFFIKKHAEHYRNYHNFTVNFNKDNKITVDGNDVSREEFIDFIRDFADFTSDGKITMLHLNFDNRLTYDQYIQNKILAWKATNSEIQLSSFEFVYDEKKLPECGCKL</sequence>
<protein>
    <recommendedName>
        <fullName evidence="3">Lipoprotein</fullName>
    </recommendedName>
</protein>
<dbReference type="EMBL" id="QLMI01000007">
    <property type="protein sequence ID" value="RAK20741.1"/>
    <property type="molecule type" value="Genomic_DNA"/>
</dbReference>
<evidence type="ECO:0008006" key="3">
    <source>
        <dbReference type="Google" id="ProtNLM"/>
    </source>
</evidence>